<proteinExistence type="predicted"/>
<evidence type="ECO:0000256" key="1">
    <source>
        <dbReference type="ARBA" id="ARBA00023054"/>
    </source>
</evidence>
<feature type="coiled-coil region" evidence="2">
    <location>
        <begin position="131"/>
        <end position="213"/>
    </location>
</feature>
<organism evidence="5 6">
    <name type="scientific">Novymonas esmeraldas</name>
    <dbReference type="NCBI Taxonomy" id="1808958"/>
    <lineage>
        <taxon>Eukaryota</taxon>
        <taxon>Discoba</taxon>
        <taxon>Euglenozoa</taxon>
        <taxon>Kinetoplastea</taxon>
        <taxon>Metakinetoplastina</taxon>
        <taxon>Trypanosomatida</taxon>
        <taxon>Trypanosomatidae</taxon>
        <taxon>Novymonas</taxon>
    </lineage>
</organism>
<protein>
    <recommendedName>
        <fullName evidence="4">Cilia- and flagella-associated protein 58 central coiled coil domain-containing protein</fullName>
    </recommendedName>
</protein>
<evidence type="ECO:0000256" key="2">
    <source>
        <dbReference type="SAM" id="Coils"/>
    </source>
</evidence>
<name>A0AAW0EY25_9TRYP</name>
<dbReference type="EMBL" id="JAECZO010000129">
    <property type="protein sequence ID" value="KAK7198035.1"/>
    <property type="molecule type" value="Genomic_DNA"/>
</dbReference>
<feature type="coiled-coil region" evidence="2">
    <location>
        <begin position="501"/>
        <end position="528"/>
    </location>
</feature>
<dbReference type="Proteomes" id="UP001430356">
    <property type="component" value="Unassembled WGS sequence"/>
</dbReference>
<feature type="coiled-coil region" evidence="2">
    <location>
        <begin position="319"/>
        <end position="388"/>
    </location>
</feature>
<dbReference type="AlphaFoldDB" id="A0AAW0EY25"/>
<dbReference type="InterPro" id="IPR049270">
    <property type="entry name" value="CFAP58_CC"/>
</dbReference>
<keyword evidence="1 2" id="KW-0175">Coiled coil</keyword>
<evidence type="ECO:0000256" key="3">
    <source>
        <dbReference type="SAM" id="MobiDB-lite"/>
    </source>
</evidence>
<gene>
    <name evidence="5" type="ORF">NESM_000759100</name>
</gene>
<feature type="coiled-coil region" evidence="2">
    <location>
        <begin position="634"/>
        <end position="696"/>
    </location>
</feature>
<dbReference type="PANTHER" id="PTHR32083">
    <property type="entry name" value="CILIA AND FLAGELLA-ASSOCIATED PROTEIN 58-RELATED"/>
    <property type="match status" value="1"/>
</dbReference>
<feature type="compositionally biased region" description="Basic and acidic residues" evidence="3">
    <location>
        <begin position="866"/>
        <end position="875"/>
    </location>
</feature>
<feature type="compositionally biased region" description="Pro residues" evidence="3">
    <location>
        <begin position="909"/>
        <end position="918"/>
    </location>
</feature>
<sequence length="918" mass="104020">MQSAAPRDGGGDASVSVGRSSIAQSTAGATAPLAPLFTAAEDAEFQTIVAECGGFQDAERQHQEVLMTLEGDDVLEKFRAEYEGLHSSLLRSHEGEGRLLRKCADLQSDIAACSEKATAAAELTLGDRNTISALKSEVERTSQKLSQVREKEAQLRESIAALKREIAEQLARAREPVEMPAQEAALHSLRRLHETLQREEERLTQQLRSTSLDVAATQRRIAALVEGNSANATELIVVREAIAGTEEEVQSVLARKVTREQELRAVRETIARRIAYHTSQQHTIDALGEDHERNGQELRDVRVEEARLAEEYQGVCRHLQHVNTALQECNEENDTWQRRAQEKTAELQEHHATVAAVHRRHAKATKVVEALQRRNAVAEAQRVEQQERQREAVVRLRAEEAALARAKQAGRVAAQTAVSVREEVNVLQQHIAGEAAEQQRNAAWLAEKHGQLRVLESVLTSSEEHNQQTRQELYVVTQEAEAHEANMKRSAFACAHVLSDIESKNVELAQHEEKLIEVEAHIKQQQVLLEAMMTERNTYTSHYDQLKHGLDEQQHQFTLLLTQVQSMRSAIQKRERDVKVEVAHIQLLRQQQTELEAHVVHYRRRTSRKQRCADALGMEIRQLRMVLSDASDETARQERRCREAVHERDVLERQATDRAAELHVLYEQAHTQQSLLQRHEGVYNDQTQQLEHLEYQTAQFTQQLEQMRLFVARLPELRVLLNNATRELQRERVRVQALLDETDHAVNVHHFNDLAAAEPETYALLQRVHRLQRALVQRRTQLEEKESAIVAVEQRYMKAKATVAHQPGPEIAEQLTAYQEGLVKRSAQMRQMQEALQLFRSQTEQFRARHDVLRERLAEMGRTYAAERVEGERRSHGGAGPASTSEAAARADTPAVSAEPDVYRGFVAPPRPLPPTSA</sequence>
<dbReference type="PANTHER" id="PTHR32083:SF24">
    <property type="entry name" value="FLAGELLAR ASSOCIATED PROTEIN"/>
    <property type="match status" value="1"/>
</dbReference>
<evidence type="ECO:0000259" key="4">
    <source>
        <dbReference type="Pfam" id="PF21771"/>
    </source>
</evidence>
<comment type="caution">
    <text evidence="5">The sequence shown here is derived from an EMBL/GenBank/DDBJ whole genome shotgun (WGS) entry which is preliminary data.</text>
</comment>
<feature type="domain" description="Cilia- and flagella-associated protein 58 central coiled coil" evidence="4">
    <location>
        <begin position="426"/>
        <end position="693"/>
    </location>
</feature>
<feature type="region of interest" description="Disordered" evidence="3">
    <location>
        <begin position="866"/>
        <end position="918"/>
    </location>
</feature>
<keyword evidence="6" id="KW-1185">Reference proteome</keyword>
<evidence type="ECO:0000313" key="5">
    <source>
        <dbReference type="EMBL" id="KAK7198035.1"/>
    </source>
</evidence>
<dbReference type="GO" id="GO:0005856">
    <property type="term" value="C:cytoskeleton"/>
    <property type="evidence" value="ECO:0007669"/>
    <property type="project" value="TreeGrafter"/>
</dbReference>
<evidence type="ECO:0000313" key="6">
    <source>
        <dbReference type="Proteomes" id="UP001430356"/>
    </source>
</evidence>
<accession>A0AAW0EY25</accession>
<reference evidence="5 6" key="1">
    <citation type="journal article" date="2021" name="MBio">
        <title>A New Model Trypanosomatid, Novymonas esmeraldas: Genomic Perception of Its 'Candidatus Pandoraea novymonadis' Endosymbiont.</title>
        <authorList>
            <person name="Zakharova A."/>
            <person name="Saura A."/>
            <person name="Butenko A."/>
            <person name="Podesvova L."/>
            <person name="Warmusova S."/>
            <person name="Kostygov A.Y."/>
            <person name="Nenarokova A."/>
            <person name="Lukes J."/>
            <person name="Opperdoes F.R."/>
            <person name="Yurchenko V."/>
        </authorList>
    </citation>
    <scope>NUCLEOTIDE SEQUENCE [LARGE SCALE GENOMIC DNA]</scope>
    <source>
        <strain evidence="5 6">E262AT.01</strain>
    </source>
</reference>
<dbReference type="Pfam" id="PF21771">
    <property type="entry name" value="CFAP58_CC"/>
    <property type="match status" value="1"/>
</dbReference>